<accession>A0A832ZWU8</accession>
<sequence length="410" mass="45378">MWLKHVVIVGSGTGGTFAANLLAKQLRSRIKRGEVSIELVGESDEHVFQPANLDVALKGKRPERYVKRESRLLNPLVKFYPEAAEKIDLGDRRVYTKTGRSLGYDYLLVATGAVADPSMTPGLEEGSLNFHTGPFNAARIWEKLKGFSGGRVVVAVAGVPYKCPPSPNEAAFLLDEHFRKRGIRERVEIKLLTPYPRAYPAEAISEVIEPLYERLGIEVVTFFSMDSVDPKKKVVYSLDGEEYEYDLLLAIPPHRGADVIIRSEVGDEEGWIPTDKHTLFIKDYDDALAIGDATNIPISKSGVVAHLESGVAVLNILSGIEGYGEVFRYNGRINCPMELGYGRAIFVSATYDKPPEPQKPSRIKAIMKSTFSRIYWKALSGDLEWIFKLFLGECASPTNGGKTVTLAPAR</sequence>
<dbReference type="GO" id="GO:0016491">
    <property type="term" value="F:oxidoreductase activity"/>
    <property type="evidence" value="ECO:0007669"/>
    <property type="project" value="InterPro"/>
</dbReference>
<evidence type="ECO:0000313" key="2">
    <source>
        <dbReference type="EMBL" id="HIQ30223.1"/>
    </source>
</evidence>
<dbReference type="InterPro" id="IPR052541">
    <property type="entry name" value="SQRD"/>
</dbReference>
<dbReference type="AlphaFoldDB" id="A0A832ZWU8"/>
<evidence type="ECO:0000259" key="1">
    <source>
        <dbReference type="Pfam" id="PF07992"/>
    </source>
</evidence>
<dbReference type="Proteomes" id="UP000608579">
    <property type="component" value="Unassembled WGS sequence"/>
</dbReference>
<dbReference type="PANTHER" id="PTHR43755:SF1">
    <property type="entry name" value="FAD-DEPENDENT PYRIDINE NUCLEOTIDE-DISULPHIDE OXIDOREDUCTASE"/>
    <property type="match status" value="1"/>
</dbReference>
<dbReference type="InterPro" id="IPR023753">
    <property type="entry name" value="FAD/NAD-binding_dom"/>
</dbReference>
<evidence type="ECO:0000313" key="3">
    <source>
        <dbReference type="Proteomes" id="UP000608579"/>
    </source>
</evidence>
<dbReference type="SUPFAM" id="SSF51905">
    <property type="entry name" value="FAD/NAD(P)-binding domain"/>
    <property type="match status" value="2"/>
</dbReference>
<comment type="caution">
    <text evidence="2">The sequence shown here is derived from an EMBL/GenBank/DDBJ whole genome shotgun (WGS) entry which is preliminary data.</text>
</comment>
<gene>
    <name evidence="2" type="ORF">EYH45_06640</name>
</gene>
<organism evidence="2 3">
    <name type="scientific">Caldiarchaeum subterraneum</name>
    <dbReference type="NCBI Taxonomy" id="311458"/>
    <lineage>
        <taxon>Archaea</taxon>
        <taxon>Nitrososphaerota</taxon>
        <taxon>Candidatus Caldarchaeales</taxon>
        <taxon>Candidatus Caldarchaeaceae</taxon>
        <taxon>Candidatus Caldarchaeum</taxon>
    </lineage>
</organism>
<proteinExistence type="predicted"/>
<dbReference type="Pfam" id="PF07992">
    <property type="entry name" value="Pyr_redox_2"/>
    <property type="match status" value="1"/>
</dbReference>
<dbReference type="Gene3D" id="3.50.50.60">
    <property type="entry name" value="FAD/NAD(P)-binding domain"/>
    <property type="match status" value="2"/>
</dbReference>
<reference evidence="2" key="1">
    <citation type="journal article" date="2020" name="ISME J.">
        <title>Gammaproteobacteria mediating utilization of methyl-, sulfur- and petroleum organic compounds in deep ocean hydrothermal plumes.</title>
        <authorList>
            <person name="Zhou Z."/>
            <person name="Liu Y."/>
            <person name="Pan J."/>
            <person name="Cron B.R."/>
            <person name="Toner B.M."/>
            <person name="Anantharaman K."/>
            <person name="Breier J.A."/>
            <person name="Dick G.J."/>
            <person name="Li M."/>
        </authorList>
    </citation>
    <scope>NUCLEOTIDE SEQUENCE</scope>
    <source>
        <strain evidence="2">SZUA-1515</strain>
    </source>
</reference>
<dbReference type="EMBL" id="DQVM01000126">
    <property type="protein sequence ID" value="HIQ30223.1"/>
    <property type="molecule type" value="Genomic_DNA"/>
</dbReference>
<name>A0A832ZWU8_CALS0</name>
<feature type="domain" description="FAD/NAD(P)-binding" evidence="1">
    <location>
        <begin position="5"/>
        <end position="294"/>
    </location>
</feature>
<dbReference type="PANTHER" id="PTHR43755">
    <property type="match status" value="1"/>
</dbReference>
<protein>
    <submittedName>
        <fullName evidence="2">NAD(P)/FAD-dependent oxidoreductase</fullName>
    </submittedName>
</protein>
<dbReference type="InterPro" id="IPR036188">
    <property type="entry name" value="FAD/NAD-bd_sf"/>
</dbReference>